<organism evidence="1 2">
    <name type="scientific">Smittium simulii</name>
    <dbReference type="NCBI Taxonomy" id="133385"/>
    <lineage>
        <taxon>Eukaryota</taxon>
        <taxon>Fungi</taxon>
        <taxon>Fungi incertae sedis</taxon>
        <taxon>Zoopagomycota</taxon>
        <taxon>Kickxellomycotina</taxon>
        <taxon>Harpellomycetes</taxon>
        <taxon>Harpellales</taxon>
        <taxon>Legeriomycetaceae</taxon>
        <taxon>Smittium</taxon>
    </lineage>
</organism>
<accession>A0A2T9Y2F2</accession>
<name>A0A2T9Y2F2_9FUNG</name>
<proteinExistence type="predicted"/>
<keyword evidence="2" id="KW-1185">Reference proteome</keyword>
<comment type="caution">
    <text evidence="1">The sequence shown here is derived from an EMBL/GenBank/DDBJ whole genome shotgun (WGS) entry which is preliminary data.</text>
</comment>
<reference evidence="1 2" key="1">
    <citation type="journal article" date="2018" name="MBio">
        <title>Comparative Genomics Reveals the Core Gene Toolbox for the Fungus-Insect Symbiosis.</title>
        <authorList>
            <person name="Wang Y."/>
            <person name="Stata M."/>
            <person name="Wang W."/>
            <person name="Stajich J.E."/>
            <person name="White M.M."/>
            <person name="Moncalvo J.M."/>
        </authorList>
    </citation>
    <scope>NUCLEOTIDE SEQUENCE [LARGE SCALE GENOMIC DNA]</scope>
    <source>
        <strain evidence="1 2">SWE-8-4</strain>
    </source>
</reference>
<dbReference type="Proteomes" id="UP000245383">
    <property type="component" value="Unassembled WGS sequence"/>
</dbReference>
<dbReference type="OrthoDB" id="5545891at2759"/>
<evidence type="ECO:0000313" key="2">
    <source>
        <dbReference type="Proteomes" id="UP000245383"/>
    </source>
</evidence>
<gene>
    <name evidence="1" type="ORF">BB561_006679</name>
</gene>
<sequence>MGPIPEEERKEIIYECSKLLGMKYTPPPLNEAATSAVRKNDAALYGIQMALATLTRRIGDYVHRKLKNPNTMIQGNEDLEFAHTMRELLSDVGLSITQSIINNLHKLVGLPEKRKSSSIERLVKIKVHSDEILCPVIAYKIYKQRIANIPCPRPHVKKKKGITPNARAIESTIAARTGISTDAILTQAYWPSYYMFSSYYKVSNILYSNISESVFSEST</sequence>
<dbReference type="AlphaFoldDB" id="A0A2T9Y2F2"/>
<dbReference type="EMBL" id="MBFR01000658">
    <property type="protein sequence ID" value="PVU86525.1"/>
    <property type="molecule type" value="Genomic_DNA"/>
</dbReference>
<evidence type="ECO:0000313" key="1">
    <source>
        <dbReference type="EMBL" id="PVU86525.1"/>
    </source>
</evidence>
<protein>
    <submittedName>
        <fullName evidence="1">Uncharacterized protein</fullName>
    </submittedName>
</protein>